<dbReference type="AlphaFoldDB" id="A0A662Z617"/>
<dbReference type="PANTHER" id="PTHR35936:SF34">
    <property type="entry name" value="ABC TRANSPORTER EXTRACELLULAR-BINDING PROTEIN YCKB-RELATED"/>
    <property type="match status" value="1"/>
</dbReference>
<dbReference type="InterPro" id="IPR001638">
    <property type="entry name" value="Solute-binding_3/MltF_N"/>
</dbReference>
<evidence type="ECO:0000313" key="6">
    <source>
        <dbReference type="Proteomes" id="UP000243374"/>
    </source>
</evidence>
<dbReference type="RefSeq" id="WP_074837869.1">
    <property type="nucleotide sequence ID" value="NZ_CP047056.1"/>
</dbReference>
<sequence>MSIKKVSLIFSCLLGLSLCSHSFAEDSHLQTIKDYEEFRVAVKNDVRILSMQDERSGEYKGIEPTIANMIAKEIGEDVEVTFITITSANRESILDSGYADCMIGTYTISDDRKLRYDISSPYFESNVSILVHKNSNINSVADLVGKKIGIIKNSNSAKELVKYMISKGLIEDSQYDEWSFKPELWSDKIGFESYESNQAVLTAMERNYVQAFCCDKVILSSFTGDNLKLLSEEFAPQRYGIATRQGSDLSPFIDALIRKWHDDGTLEKLVSENLEK</sequence>
<dbReference type="EMBL" id="FOSF01000001">
    <property type="protein sequence ID" value="SFJ72990.1"/>
    <property type="molecule type" value="Genomic_DNA"/>
</dbReference>
<protein>
    <submittedName>
        <fullName evidence="5">Putative glutamine transport system substrate-binding protein</fullName>
    </submittedName>
</protein>
<dbReference type="PANTHER" id="PTHR35936">
    <property type="entry name" value="MEMBRANE-BOUND LYTIC MUREIN TRANSGLYCOSYLASE F"/>
    <property type="match status" value="1"/>
</dbReference>
<gene>
    <name evidence="5" type="ORF">SAMN04487865_100161</name>
</gene>
<feature type="domain" description="Solute-binding protein family 3/N-terminal" evidence="4">
    <location>
        <begin position="37"/>
        <end position="276"/>
    </location>
</feature>
<reference evidence="5 6" key="1">
    <citation type="submission" date="2016-10" db="EMBL/GenBank/DDBJ databases">
        <authorList>
            <person name="Varghese N."/>
            <person name="Submissions S."/>
        </authorList>
    </citation>
    <scope>NUCLEOTIDE SEQUENCE [LARGE SCALE GENOMIC DNA]</scope>
    <source>
        <strain evidence="5 6">22B</strain>
    </source>
</reference>
<evidence type="ECO:0000313" key="5">
    <source>
        <dbReference type="EMBL" id="SFJ72990.1"/>
    </source>
</evidence>
<dbReference type="Pfam" id="PF00497">
    <property type="entry name" value="SBP_bac_3"/>
    <property type="match status" value="1"/>
</dbReference>
<evidence type="ECO:0000256" key="1">
    <source>
        <dbReference type="ARBA" id="ARBA00010333"/>
    </source>
</evidence>
<dbReference type="SUPFAM" id="SSF53850">
    <property type="entry name" value="Periplasmic binding protein-like II"/>
    <property type="match status" value="1"/>
</dbReference>
<name>A0A662Z617_9GAMM</name>
<comment type="similarity">
    <text evidence="1">Belongs to the bacterial solute-binding protein 3 family.</text>
</comment>
<evidence type="ECO:0000256" key="2">
    <source>
        <dbReference type="ARBA" id="ARBA00022729"/>
    </source>
</evidence>
<organism evidence="5 6">
    <name type="scientific">Succinivibrio dextrinosolvens</name>
    <dbReference type="NCBI Taxonomy" id="83771"/>
    <lineage>
        <taxon>Bacteria</taxon>
        <taxon>Pseudomonadati</taxon>
        <taxon>Pseudomonadota</taxon>
        <taxon>Gammaproteobacteria</taxon>
        <taxon>Aeromonadales</taxon>
        <taxon>Succinivibrionaceae</taxon>
        <taxon>Succinivibrio</taxon>
    </lineage>
</organism>
<feature type="chain" id="PRO_5025063927" evidence="3">
    <location>
        <begin position="25"/>
        <end position="276"/>
    </location>
</feature>
<dbReference type="Proteomes" id="UP000243374">
    <property type="component" value="Unassembled WGS sequence"/>
</dbReference>
<keyword evidence="2 3" id="KW-0732">Signal</keyword>
<dbReference type="OrthoDB" id="5650461at2"/>
<evidence type="ECO:0000256" key="3">
    <source>
        <dbReference type="SAM" id="SignalP"/>
    </source>
</evidence>
<proteinExistence type="inferred from homology"/>
<dbReference type="SMART" id="SM00062">
    <property type="entry name" value="PBPb"/>
    <property type="match status" value="1"/>
</dbReference>
<keyword evidence="6" id="KW-1185">Reference proteome</keyword>
<feature type="signal peptide" evidence="3">
    <location>
        <begin position="1"/>
        <end position="24"/>
    </location>
</feature>
<accession>A0A662Z617</accession>
<evidence type="ECO:0000259" key="4">
    <source>
        <dbReference type="SMART" id="SM00062"/>
    </source>
</evidence>
<dbReference type="Gene3D" id="3.40.190.10">
    <property type="entry name" value="Periplasmic binding protein-like II"/>
    <property type="match status" value="2"/>
</dbReference>